<accession>A0ABQ7GPF6</accession>
<evidence type="ECO:0008006" key="3">
    <source>
        <dbReference type="Google" id="ProtNLM"/>
    </source>
</evidence>
<dbReference type="CDD" id="cd09917">
    <property type="entry name" value="F-box_SF"/>
    <property type="match status" value="1"/>
</dbReference>
<protein>
    <recommendedName>
        <fullName evidence="3">F-box domain-containing protein</fullName>
    </recommendedName>
</protein>
<dbReference type="InterPro" id="IPR036047">
    <property type="entry name" value="F-box-like_dom_sf"/>
</dbReference>
<gene>
    <name evidence="1" type="ORF">DUNSADRAFT_5873</name>
</gene>
<proteinExistence type="predicted"/>
<dbReference type="Proteomes" id="UP000815325">
    <property type="component" value="Unassembled WGS sequence"/>
</dbReference>
<reference evidence="1" key="1">
    <citation type="submission" date="2017-08" db="EMBL/GenBank/DDBJ databases">
        <authorList>
            <person name="Polle J.E."/>
            <person name="Barry K."/>
            <person name="Cushman J."/>
            <person name="Schmutz J."/>
            <person name="Tran D."/>
            <person name="Hathwaick L.T."/>
            <person name="Yim W.C."/>
            <person name="Jenkins J."/>
            <person name="Mckie-Krisberg Z.M."/>
            <person name="Prochnik S."/>
            <person name="Lindquist E."/>
            <person name="Dockter R.B."/>
            <person name="Adam C."/>
            <person name="Molina H."/>
            <person name="Bunkerborg J."/>
            <person name="Jin E."/>
            <person name="Buchheim M."/>
            <person name="Magnuson J."/>
        </authorList>
    </citation>
    <scope>NUCLEOTIDE SEQUENCE</scope>
    <source>
        <strain evidence="1">CCAP 19/18</strain>
    </source>
</reference>
<keyword evidence="2" id="KW-1185">Reference proteome</keyword>
<name>A0ABQ7GPF6_DUNSA</name>
<sequence length="255" mass="29057">RQTCNFVAWLKLGHRYNWNETNVKVKIEEHEQLLMIGEKNYSLGLLQLKTWEVMEQMQRNREKGTVSEAGSNTTGLESLPPELLRVVCTHLHHVDIEQARRACKAWAAAFGRAIVTDMYLAMCTEEPERKMQLASDFSAAFPDWHHLHLWVPGRPKSKRGTRPEGDTFRDYMTMFASLTPSSHKVRGPTSGQARHCSTRALTLHCLNDTACPLPAITQLKQLTKLELVDFFPRNTSLAPLAEIPGLKHLIIDYKV</sequence>
<dbReference type="EMBL" id="MU069658">
    <property type="protein sequence ID" value="KAF5836487.1"/>
    <property type="molecule type" value="Genomic_DNA"/>
</dbReference>
<comment type="caution">
    <text evidence="1">The sequence shown here is derived from an EMBL/GenBank/DDBJ whole genome shotgun (WGS) entry which is preliminary data.</text>
</comment>
<evidence type="ECO:0000313" key="2">
    <source>
        <dbReference type="Proteomes" id="UP000815325"/>
    </source>
</evidence>
<feature type="non-terminal residue" evidence="1">
    <location>
        <position position="1"/>
    </location>
</feature>
<evidence type="ECO:0000313" key="1">
    <source>
        <dbReference type="EMBL" id="KAF5836487.1"/>
    </source>
</evidence>
<organism evidence="1 2">
    <name type="scientific">Dunaliella salina</name>
    <name type="common">Green alga</name>
    <name type="synonym">Protococcus salinus</name>
    <dbReference type="NCBI Taxonomy" id="3046"/>
    <lineage>
        <taxon>Eukaryota</taxon>
        <taxon>Viridiplantae</taxon>
        <taxon>Chlorophyta</taxon>
        <taxon>core chlorophytes</taxon>
        <taxon>Chlorophyceae</taxon>
        <taxon>CS clade</taxon>
        <taxon>Chlamydomonadales</taxon>
        <taxon>Dunaliellaceae</taxon>
        <taxon>Dunaliella</taxon>
    </lineage>
</organism>
<dbReference type="SUPFAM" id="SSF81383">
    <property type="entry name" value="F-box domain"/>
    <property type="match status" value="1"/>
</dbReference>